<name>A0A4R5LME2_9BURK</name>
<organism evidence="1 2">
    <name type="scientific">Paraburkholderia guartelaensis</name>
    <dbReference type="NCBI Taxonomy" id="2546446"/>
    <lineage>
        <taxon>Bacteria</taxon>
        <taxon>Pseudomonadati</taxon>
        <taxon>Pseudomonadota</taxon>
        <taxon>Betaproteobacteria</taxon>
        <taxon>Burkholderiales</taxon>
        <taxon>Burkholderiaceae</taxon>
        <taxon>Paraburkholderia</taxon>
    </lineage>
</organism>
<dbReference type="Proteomes" id="UP000295606">
    <property type="component" value="Unassembled WGS sequence"/>
</dbReference>
<sequence length="110" mass="12455">MISEWGDCKAGVQDVNTICMRLFDTWCESRNLTPLAYLMHCWPLPDSRAGTIRRLQESMKDLRRNHADKLDLYALSALGELARSLDELIDRAEISATHSFATQGMHGMEG</sequence>
<dbReference type="OrthoDB" id="9006962at2"/>
<gene>
    <name evidence="1" type="ORF">E1N52_01955</name>
</gene>
<protein>
    <submittedName>
        <fullName evidence="1">Uncharacterized protein</fullName>
    </submittedName>
</protein>
<accession>A0A4R5LME2</accession>
<comment type="caution">
    <text evidence="1">The sequence shown here is derived from an EMBL/GenBank/DDBJ whole genome shotgun (WGS) entry which is preliminary data.</text>
</comment>
<dbReference type="AlphaFoldDB" id="A0A4R5LME2"/>
<dbReference type="RefSeq" id="WP_133179684.1">
    <property type="nucleotide sequence ID" value="NZ_SMOD01000001.1"/>
</dbReference>
<evidence type="ECO:0000313" key="1">
    <source>
        <dbReference type="EMBL" id="TDG11039.1"/>
    </source>
</evidence>
<dbReference type="EMBL" id="SMOD01000001">
    <property type="protein sequence ID" value="TDG11039.1"/>
    <property type="molecule type" value="Genomic_DNA"/>
</dbReference>
<reference evidence="1 2" key="1">
    <citation type="submission" date="2019-03" db="EMBL/GenBank/DDBJ databases">
        <title>Paraburkholderia sp. isolated from native Mimosa gymnas in Guartela State Park, Brazil.</title>
        <authorList>
            <person name="Paulitsch F."/>
            <person name="Hungria M."/>
            <person name="Delamuta J.R.M."/>
            <person name="Ribeiro R.A."/>
            <person name="Dall'Agnol R."/>
            <person name="Silva J.S.B."/>
        </authorList>
    </citation>
    <scope>NUCLEOTIDE SEQUENCE [LARGE SCALE GENOMIC DNA]</scope>
    <source>
        <strain evidence="1 2">CNPSo 3008</strain>
    </source>
</reference>
<proteinExistence type="predicted"/>
<evidence type="ECO:0000313" key="2">
    <source>
        <dbReference type="Proteomes" id="UP000295606"/>
    </source>
</evidence>